<sequence>MDSSALFNAYLNTVLRQTYAPMAYLAMPMFGLPMMPTNVIGNGPTPHAAVPMPQALPIVKPLQKPSALPSEQSTQPSPLSQAPPTIKTRVEFTAEIKKILHDWFDAHLDYPYPSKHDVQLLTEKTPLTKTQVMTWCTNRRRSYEKQHGHVKWAKKAAPACAGKKRSAAQRDAAEPAKKMARISID</sequence>
<evidence type="ECO:0000256" key="2">
    <source>
        <dbReference type="ARBA" id="ARBA00023125"/>
    </source>
</evidence>
<feature type="region of interest" description="Disordered" evidence="6">
    <location>
        <begin position="155"/>
        <end position="185"/>
    </location>
</feature>
<keyword evidence="4 5" id="KW-0539">Nucleus</keyword>
<protein>
    <submittedName>
        <fullName evidence="9">Homeobox domain-containing protein</fullName>
    </submittedName>
</protein>
<feature type="DNA-binding region" description="Homeobox" evidence="5">
    <location>
        <begin position="85"/>
        <end position="147"/>
    </location>
</feature>
<accession>A0A7E4VTH2</accession>
<dbReference type="Gene3D" id="1.10.10.60">
    <property type="entry name" value="Homeodomain-like"/>
    <property type="match status" value="1"/>
</dbReference>
<evidence type="ECO:0000313" key="9">
    <source>
        <dbReference type="WBParaSite" id="Pan_g301.t1"/>
    </source>
</evidence>
<comment type="subcellular location">
    <subcellularLocation>
        <location evidence="1 5">Nucleus</location>
    </subcellularLocation>
</comment>
<dbReference type="InterPro" id="IPR001356">
    <property type="entry name" value="HD"/>
</dbReference>
<dbReference type="GO" id="GO:0003677">
    <property type="term" value="F:DNA binding"/>
    <property type="evidence" value="ECO:0007669"/>
    <property type="project" value="UniProtKB-UniRule"/>
</dbReference>
<feature type="compositionally biased region" description="Polar residues" evidence="6">
    <location>
        <begin position="69"/>
        <end position="83"/>
    </location>
</feature>
<feature type="region of interest" description="Disordered" evidence="6">
    <location>
        <begin position="64"/>
        <end position="84"/>
    </location>
</feature>
<evidence type="ECO:0000313" key="8">
    <source>
        <dbReference type="Proteomes" id="UP000492821"/>
    </source>
</evidence>
<dbReference type="InterPro" id="IPR009057">
    <property type="entry name" value="Homeodomain-like_sf"/>
</dbReference>
<evidence type="ECO:0000256" key="1">
    <source>
        <dbReference type="ARBA" id="ARBA00004123"/>
    </source>
</evidence>
<dbReference type="SMART" id="SM00389">
    <property type="entry name" value="HOX"/>
    <property type="match status" value="1"/>
</dbReference>
<dbReference type="Pfam" id="PF05920">
    <property type="entry name" value="Homeobox_KN"/>
    <property type="match status" value="1"/>
</dbReference>
<keyword evidence="8" id="KW-1185">Reference proteome</keyword>
<keyword evidence="3 5" id="KW-0371">Homeobox</keyword>
<evidence type="ECO:0000259" key="7">
    <source>
        <dbReference type="PROSITE" id="PS50071"/>
    </source>
</evidence>
<evidence type="ECO:0000256" key="3">
    <source>
        <dbReference type="ARBA" id="ARBA00023155"/>
    </source>
</evidence>
<reference evidence="9" key="2">
    <citation type="submission" date="2020-10" db="UniProtKB">
        <authorList>
            <consortium name="WormBaseParasite"/>
        </authorList>
    </citation>
    <scope>IDENTIFICATION</scope>
</reference>
<keyword evidence="2 5" id="KW-0238">DNA-binding</keyword>
<dbReference type="InterPro" id="IPR008422">
    <property type="entry name" value="KN_HD"/>
</dbReference>
<dbReference type="Proteomes" id="UP000492821">
    <property type="component" value="Unassembled WGS sequence"/>
</dbReference>
<dbReference type="GO" id="GO:0005634">
    <property type="term" value="C:nucleus"/>
    <property type="evidence" value="ECO:0007669"/>
    <property type="project" value="UniProtKB-SubCell"/>
</dbReference>
<dbReference type="WBParaSite" id="Pan_g301.t1">
    <property type="protein sequence ID" value="Pan_g301.t1"/>
    <property type="gene ID" value="Pan_g301"/>
</dbReference>
<reference evidence="8" key="1">
    <citation type="journal article" date="2013" name="Genetics">
        <title>The draft genome and transcriptome of Panagrellus redivivus are shaped by the harsh demands of a free-living lifestyle.</title>
        <authorList>
            <person name="Srinivasan J."/>
            <person name="Dillman A.R."/>
            <person name="Macchietto M.G."/>
            <person name="Heikkinen L."/>
            <person name="Lakso M."/>
            <person name="Fracchia K.M."/>
            <person name="Antoshechkin I."/>
            <person name="Mortazavi A."/>
            <person name="Wong G."/>
            <person name="Sternberg P.W."/>
        </authorList>
    </citation>
    <scope>NUCLEOTIDE SEQUENCE [LARGE SCALE GENOMIC DNA]</scope>
    <source>
        <strain evidence="8">MT8872</strain>
    </source>
</reference>
<dbReference type="PROSITE" id="PS50071">
    <property type="entry name" value="HOMEOBOX_2"/>
    <property type="match status" value="1"/>
</dbReference>
<dbReference type="SUPFAM" id="SSF46689">
    <property type="entry name" value="Homeodomain-like"/>
    <property type="match status" value="1"/>
</dbReference>
<proteinExistence type="predicted"/>
<organism evidence="8 9">
    <name type="scientific">Panagrellus redivivus</name>
    <name type="common">Microworm</name>
    <dbReference type="NCBI Taxonomy" id="6233"/>
    <lineage>
        <taxon>Eukaryota</taxon>
        <taxon>Metazoa</taxon>
        <taxon>Ecdysozoa</taxon>
        <taxon>Nematoda</taxon>
        <taxon>Chromadorea</taxon>
        <taxon>Rhabditida</taxon>
        <taxon>Tylenchina</taxon>
        <taxon>Panagrolaimomorpha</taxon>
        <taxon>Panagrolaimoidea</taxon>
        <taxon>Panagrolaimidae</taxon>
        <taxon>Panagrellus</taxon>
    </lineage>
</organism>
<dbReference type="GO" id="GO:0006355">
    <property type="term" value="P:regulation of DNA-templated transcription"/>
    <property type="evidence" value="ECO:0007669"/>
    <property type="project" value="InterPro"/>
</dbReference>
<evidence type="ECO:0000256" key="4">
    <source>
        <dbReference type="ARBA" id="ARBA00023242"/>
    </source>
</evidence>
<feature type="domain" description="Homeobox" evidence="7">
    <location>
        <begin position="83"/>
        <end position="146"/>
    </location>
</feature>
<dbReference type="AlphaFoldDB" id="A0A7E4VTH2"/>
<evidence type="ECO:0000256" key="5">
    <source>
        <dbReference type="PROSITE-ProRule" id="PRU00108"/>
    </source>
</evidence>
<name>A0A7E4VTH2_PANRE</name>
<dbReference type="CDD" id="cd00086">
    <property type="entry name" value="homeodomain"/>
    <property type="match status" value="1"/>
</dbReference>
<evidence type="ECO:0000256" key="6">
    <source>
        <dbReference type="SAM" id="MobiDB-lite"/>
    </source>
</evidence>